<gene>
    <name evidence="9" type="ORF">FNH05_03290</name>
</gene>
<keyword evidence="4" id="KW-0533">Nickel</keyword>
<feature type="transmembrane region" description="Helical" evidence="8">
    <location>
        <begin position="83"/>
        <end position="108"/>
    </location>
</feature>
<dbReference type="AlphaFoldDB" id="A0A558DJN3"/>
<keyword evidence="7 8" id="KW-0472">Membrane</keyword>
<feature type="transmembrane region" description="Helical" evidence="8">
    <location>
        <begin position="264"/>
        <end position="288"/>
    </location>
</feature>
<dbReference type="EMBL" id="VJWX01000016">
    <property type="protein sequence ID" value="TVT61221.1"/>
    <property type="molecule type" value="Genomic_DNA"/>
</dbReference>
<dbReference type="GO" id="GO:0015099">
    <property type="term" value="F:nickel cation transmembrane transporter activity"/>
    <property type="evidence" value="ECO:0007669"/>
    <property type="project" value="UniProtKB-UniRule"/>
</dbReference>
<evidence type="ECO:0000256" key="6">
    <source>
        <dbReference type="ARBA" id="ARBA00022989"/>
    </source>
</evidence>
<dbReference type="Pfam" id="PF03824">
    <property type="entry name" value="NicO"/>
    <property type="match status" value="1"/>
</dbReference>
<evidence type="ECO:0000256" key="1">
    <source>
        <dbReference type="ARBA" id="ARBA00004127"/>
    </source>
</evidence>
<feature type="transmembrane region" description="Helical" evidence="8">
    <location>
        <begin position="120"/>
        <end position="148"/>
    </location>
</feature>
<evidence type="ECO:0000313" key="10">
    <source>
        <dbReference type="Proteomes" id="UP000320011"/>
    </source>
</evidence>
<organism evidence="9 10">
    <name type="scientific">Amycolatopsis rhizosphaerae</name>
    <dbReference type="NCBI Taxonomy" id="2053003"/>
    <lineage>
        <taxon>Bacteria</taxon>
        <taxon>Bacillati</taxon>
        <taxon>Actinomycetota</taxon>
        <taxon>Actinomycetes</taxon>
        <taxon>Pseudonocardiales</taxon>
        <taxon>Pseudonocardiaceae</taxon>
        <taxon>Amycolatopsis</taxon>
    </lineage>
</organism>
<feature type="transmembrane region" description="Helical" evidence="8">
    <location>
        <begin position="6"/>
        <end position="32"/>
    </location>
</feature>
<comment type="subcellular location">
    <subcellularLocation>
        <location evidence="8">Cell membrane</location>
        <topology evidence="8">Multi-pass membrane protein</topology>
    </subcellularLocation>
    <subcellularLocation>
        <location evidence="1">Endomembrane system</location>
        <topology evidence="1">Multi-pass membrane protein</topology>
    </subcellularLocation>
</comment>
<evidence type="ECO:0000256" key="8">
    <source>
        <dbReference type="RuleBase" id="RU362101"/>
    </source>
</evidence>
<sequence length="338" mass="36467">MTRPEWTRIAGMAAVIAGLTLTGWGMLLFLVVPRHLSLGPQTFGVGIGVTAYTLGMRHAFDADHIAAIDNATRRLMSAGRRPLSVGFWFALGHSSVVFALCVLLGLGVRAVATDEHLHRVAGVFGAAISGGFLYLIAGLNAVILVGIVKVFRRLRRGDYDEAELERHLDNRGLANRVFGRVTGGITRPWQLYPVGLLFGLGFDTATEVALLVVAGTSGAAGLPWYAVVCLPVLFAAGMTLFDTIDGSFMNFAYGWALSQPVRKIYYNLVLTALSVTAALAIGTVQLAGLVSEVDIDLNRLGYWLVGLFVLAWLVALLVWRVGRLDDRWRPAGDETSPE</sequence>
<dbReference type="InterPro" id="IPR011541">
    <property type="entry name" value="Ni/Co_transpt_high_affinity"/>
</dbReference>
<protein>
    <recommendedName>
        <fullName evidence="8">Nickel/cobalt efflux system</fullName>
    </recommendedName>
</protein>
<evidence type="ECO:0000313" key="9">
    <source>
        <dbReference type="EMBL" id="TVT61221.1"/>
    </source>
</evidence>
<keyword evidence="5 8" id="KW-0812">Transmembrane</keyword>
<keyword evidence="3 8" id="KW-0813">Transport</keyword>
<evidence type="ECO:0000256" key="3">
    <source>
        <dbReference type="ARBA" id="ARBA00022448"/>
    </source>
</evidence>
<name>A0A558DJN3_9PSEU</name>
<dbReference type="InterPro" id="IPR004688">
    <property type="entry name" value="Ni/Co_transpt"/>
</dbReference>
<feature type="transmembrane region" description="Helical" evidence="8">
    <location>
        <begin position="194"/>
        <end position="216"/>
    </location>
</feature>
<evidence type="ECO:0000256" key="2">
    <source>
        <dbReference type="ARBA" id="ARBA00010892"/>
    </source>
</evidence>
<accession>A0A558DJN3</accession>
<dbReference type="Proteomes" id="UP000320011">
    <property type="component" value="Unassembled WGS sequence"/>
</dbReference>
<dbReference type="PANTHER" id="PTHR31611:SF0">
    <property type="entry name" value="HIGH-AFFINITY NICKEL TRANSPORT PROTEIN NIC1"/>
    <property type="match status" value="1"/>
</dbReference>
<keyword evidence="6 8" id="KW-1133">Transmembrane helix</keyword>
<evidence type="ECO:0000256" key="5">
    <source>
        <dbReference type="ARBA" id="ARBA00022692"/>
    </source>
</evidence>
<evidence type="ECO:0000256" key="7">
    <source>
        <dbReference type="ARBA" id="ARBA00023136"/>
    </source>
</evidence>
<dbReference type="PANTHER" id="PTHR31611">
    <property type="entry name" value="HIGH-AFFINITY NICKEL TRANSPORT PROTEIN NIC1"/>
    <property type="match status" value="1"/>
</dbReference>
<dbReference type="GO" id="GO:0012505">
    <property type="term" value="C:endomembrane system"/>
    <property type="evidence" value="ECO:0007669"/>
    <property type="project" value="UniProtKB-SubCell"/>
</dbReference>
<keyword evidence="10" id="KW-1185">Reference proteome</keyword>
<comment type="similarity">
    <text evidence="2 8">Belongs to the NiCoT transporter (TC 2.A.52) family.</text>
</comment>
<reference evidence="9 10" key="2">
    <citation type="submission" date="2019-08" db="EMBL/GenBank/DDBJ databases">
        <title>Amycolatopsis acidicola sp. nov., isolated from peat swamp forest soil.</title>
        <authorList>
            <person name="Srisuk N."/>
        </authorList>
    </citation>
    <scope>NUCLEOTIDE SEQUENCE [LARGE SCALE GENOMIC DNA]</scope>
    <source>
        <strain evidence="9 10">TBRC 6029</strain>
    </source>
</reference>
<feature type="transmembrane region" description="Helical" evidence="8">
    <location>
        <begin position="222"/>
        <end position="244"/>
    </location>
</feature>
<dbReference type="OrthoDB" id="9776706at2"/>
<reference evidence="9 10" key="1">
    <citation type="submission" date="2019-07" db="EMBL/GenBank/DDBJ databases">
        <authorList>
            <person name="Duangmal K."/>
            <person name="Teo W.F.A."/>
        </authorList>
    </citation>
    <scope>NUCLEOTIDE SEQUENCE [LARGE SCALE GENOMIC DNA]</scope>
    <source>
        <strain evidence="9 10">TBRC 6029</strain>
    </source>
</reference>
<proteinExistence type="inferred from homology"/>
<dbReference type="GO" id="GO:0005886">
    <property type="term" value="C:plasma membrane"/>
    <property type="evidence" value="ECO:0007669"/>
    <property type="project" value="UniProtKB-SubCell"/>
</dbReference>
<comment type="caution">
    <text evidence="9">The sequence shown here is derived from an EMBL/GenBank/DDBJ whole genome shotgun (WGS) entry which is preliminary data.</text>
</comment>
<evidence type="ECO:0000256" key="4">
    <source>
        <dbReference type="ARBA" id="ARBA00022596"/>
    </source>
</evidence>
<feature type="transmembrane region" description="Helical" evidence="8">
    <location>
        <begin position="300"/>
        <end position="319"/>
    </location>
</feature>
<dbReference type="NCBIfam" id="TIGR00802">
    <property type="entry name" value="nico"/>
    <property type="match status" value="1"/>
</dbReference>